<dbReference type="InterPro" id="IPR023395">
    <property type="entry name" value="MCP_dom_sf"/>
</dbReference>
<evidence type="ECO:0000256" key="3">
    <source>
        <dbReference type="ARBA" id="ARBA00022448"/>
    </source>
</evidence>
<evidence type="ECO:0000256" key="9">
    <source>
        <dbReference type="RuleBase" id="RU000488"/>
    </source>
</evidence>
<feature type="repeat" description="Solcar" evidence="8">
    <location>
        <begin position="208"/>
        <end position="294"/>
    </location>
</feature>
<evidence type="ECO:0000313" key="11">
    <source>
        <dbReference type="Proteomes" id="UP001157974"/>
    </source>
</evidence>
<dbReference type="PRINTS" id="PR00926">
    <property type="entry name" value="MITOCARRIER"/>
</dbReference>
<accession>A0AAV8UJ63</accession>
<keyword evidence="5" id="KW-0677">Repeat</keyword>
<keyword evidence="7 8" id="KW-0472">Membrane</keyword>
<dbReference type="EMBL" id="JAMWBK010000009">
    <property type="protein sequence ID" value="KAJ8902539.1"/>
    <property type="molecule type" value="Genomic_DNA"/>
</dbReference>
<protein>
    <submittedName>
        <fullName evidence="10">Uncharacterized protein</fullName>
    </submittedName>
</protein>
<gene>
    <name evidence="10" type="ORF">NDN08_006942</name>
</gene>
<evidence type="ECO:0000256" key="5">
    <source>
        <dbReference type="ARBA" id="ARBA00022737"/>
    </source>
</evidence>
<dbReference type="PROSITE" id="PS50920">
    <property type="entry name" value="SOLCAR"/>
    <property type="match status" value="3"/>
</dbReference>
<organism evidence="10 11">
    <name type="scientific">Rhodosorus marinus</name>
    <dbReference type="NCBI Taxonomy" id="101924"/>
    <lineage>
        <taxon>Eukaryota</taxon>
        <taxon>Rhodophyta</taxon>
        <taxon>Stylonematophyceae</taxon>
        <taxon>Stylonematales</taxon>
        <taxon>Stylonemataceae</taxon>
        <taxon>Rhodosorus</taxon>
    </lineage>
</organism>
<dbReference type="InterPro" id="IPR002067">
    <property type="entry name" value="MCP"/>
</dbReference>
<evidence type="ECO:0000313" key="10">
    <source>
        <dbReference type="EMBL" id="KAJ8902539.1"/>
    </source>
</evidence>
<keyword evidence="11" id="KW-1185">Reference proteome</keyword>
<dbReference type="Proteomes" id="UP001157974">
    <property type="component" value="Unassembled WGS sequence"/>
</dbReference>
<evidence type="ECO:0000256" key="4">
    <source>
        <dbReference type="ARBA" id="ARBA00022692"/>
    </source>
</evidence>
<dbReference type="PANTHER" id="PTHR45667">
    <property type="entry name" value="S-ADENOSYLMETHIONINE MITOCHONDRIAL CARRIER PROTEIN"/>
    <property type="match status" value="1"/>
</dbReference>
<proteinExistence type="inferred from homology"/>
<dbReference type="SUPFAM" id="SSF103506">
    <property type="entry name" value="Mitochondrial carrier"/>
    <property type="match status" value="1"/>
</dbReference>
<sequence>MANVAEGGQKLVNPVEFLVEAVKTFQRVMVNSQDHVIAAAVARAASIAAMFPVDTLKTRLQASTGQMKNPLTVIFSEGNPYRGLLPSLAGQTPYGMLVFGSYQVYKEMFQDFFPQLGDRTRIVLAAVFGDITGSLWLCPSEVIKQQQQSGLYSSFMSAIRGTVNQSGVAGLYKGYTGLVVRDVPFRVIQLVMYEECKKFWKERKKRETNDIENLVLGAVAGMVGGAATTPLDVVKTRLMTQSSTRTYKGALDCVRQTVQAEGIPGLFRGVGPRVVLIAPSCAIFFVAYEATIRALKRRSAAQKNASFSPDRVRKDARFGSGLRLELPMRYHLEGLYIPGALWISLRDTSSLSRSCIRSQLRRIEQQEQNFFPCVPHELIGNELVMEAMVMPFTLGAHHHSR</sequence>
<dbReference type="Gene3D" id="1.50.40.10">
    <property type="entry name" value="Mitochondrial carrier domain"/>
    <property type="match status" value="1"/>
</dbReference>
<dbReference type="GO" id="GO:0055085">
    <property type="term" value="P:transmembrane transport"/>
    <property type="evidence" value="ECO:0007669"/>
    <property type="project" value="InterPro"/>
</dbReference>
<evidence type="ECO:0000256" key="6">
    <source>
        <dbReference type="ARBA" id="ARBA00022989"/>
    </source>
</evidence>
<name>A0AAV8UJ63_9RHOD</name>
<comment type="caution">
    <text evidence="10">The sequence shown here is derived from an EMBL/GenBank/DDBJ whole genome shotgun (WGS) entry which is preliminary data.</text>
</comment>
<dbReference type="InterPro" id="IPR018108">
    <property type="entry name" value="MCP_transmembrane"/>
</dbReference>
<reference evidence="10 11" key="1">
    <citation type="journal article" date="2023" name="Nat. Commun.">
        <title>Origin of minicircular mitochondrial genomes in red algae.</title>
        <authorList>
            <person name="Lee Y."/>
            <person name="Cho C.H."/>
            <person name="Lee Y.M."/>
            <person name="Park S.I."/>
            <person name="Yang J.H."/>
            <person name="West J.A."/>
            <person name="Bhattacharya D."/>
            <person name="Yoon H.S."/>
        </authorList>
    </citation>
    <scope>NUCLEOTIDE SEQUENCE [LARGE SCALE GENOMIC DNA]</scope>
    <source>
        <strain evidence="10 11">CCMP1338</strain>
        <tissue evidence="10">Whole cell</tissue>
    </source>
</reference>
<dbReference type="GO" id="GO:0016020">
    <property type="term" value="C:membrane"/>
    <property type="evidence" value="ECO:0007669"/>
    <property type="project" value="UniProtKB-SubCell"/>
</dbReference>
<comment type="similarity">
    <text evidence="2 9">Belongs to the mitochondrial carrier (TC 2.A.29) family.</text>
</comment>
<evidence type="ECO:0000256" key="1">
    <source>
        <dbReference type="ARBA" id="ARBA00004141"/>
    </source>
</evidence>
<feature type="repeat" description="Solcar" evidence="8">
    <location>
        <begin position="30"/>
        <end position="108"/>
    </location>
</feature>
<comment type="subcellular location">
    <subcellularLocation>
        <location evidence="1">Membrane</location>
        <topology evidence="1">Multi-pass membrane protein</topology>
    </subcellularLocation>
</comment>
<evidence type="ECO:0000256" key="7">
    <source>
        <dbReference type="ARBA" id="ARBA00023136"/>
    </source>
</evidence>
<dbReference type="Pfam" id="PF00153">
    <property type="entry name" value="Mito_carr"/>
    <property type="match status" value="3"/>
</dbReference>
<keyword evidence="3 9" id="KW-0813">Transport</keyword>
<dbReference type="AlphaFoldDB" id="A0AAV8UJ63"/>
<feature type="repeat" description="Solcar" evidence="8">
    <location>
        <begin position="120"/>
        <end position="199"/>
    </location>
</feature>
<keyword evidence="6" id="KW-1133">Transmembrane helix</keyword>
<keyword evidence="4 8" id="KW-0812">Transmembrane</keyword>
<evidence type="ECO:0000256" key="2">
    <source>
        <dbReference type="ARBA" id="ARBA00006375"/>
    </source>
</evidence>
<evidence type="ECO:0000256" key="8">
    <source>
        <dbReference type="PROSITE-ProRule" id="PRU00282"/>
    </source>
</evidence>